<dbReference type="InterPro" id="IPR059166">
    <property type="entry name" value="PLD-like_cat"/>
</dbReference>
<dbReference type="Gene3D" id="3.30.870.10">
    <property type="entry name" value="Endonuclease Chain A"/>
    <property type="match status" value="1"/>
</dbReference>
<evidence type="ECO:0000313" key="2">
    <source>
        <dbReference type="Proteomes" id="UP000310458"/>
    </source>
</evidence>
<dbReference type="AlphaFoldDB" id="A0A5R9BAL0"/>
<gene>
    <name evidence="1" type="ORF">FEF26_10500</name>
</gene>
<proteinExistence type="predicted"/>
<protein>
    <recommendedName>
        <fullName evidence="3">PLD phosphodiesterase domain-containing protein</fullName>
    </recommendedName>
</protein>
<evidence type="ECO:0008006" key="3">
    <source>
        <dbReference type="Google" id="ProtNLM"/>
    </source>
</evidence>
<dbReference type="RefSeq" id="WP_138253493.1">
    <property type="nucleotide sequence ID" value="NZ_VAVZ01000028.1"/>
</dbReference>
<dbReference type="EMBL" id="VAVZ01000028">
    <property type="protein sequence ID" value="TLP95194.1"/>
    <property type="molecule type" value="Genomic_DNA"/>
</dbReference>
<evidence type="ECO:0000313" key="1">
    <source>
        <dbReference type="EMBL" id="TLP95194.1"/>
    </source>
</evidence>
<dbReference type="OrthoDB" id="369674at2"/>
<reference evidence="1 2" key="1">
    <citation type="submission" date="2019-05" db="EMBL/GenBank/DDBJ databases">
        <title>Nesterenkonia sp. GY074 isolated from the Southern Atlantic Ocean.</title>
        <authorList>
            <person name="Zhang G."/>
        </authorList>
    </citation>
    <scope>NUCLEOTIDE SEQUENCE [LARGE SCALE GENOMIC DNA]</scope>
    <source>
        <strain evidence="1 2">GY074</strain>
    </source>
</reference>
<keyword evidence="2" id="KW-1185">Reference proteome</keyword>
<accession>A0A5R9BAL0</accession>
<name>A0A5R9BAL0_9MICC</name>
<dbReference type="CDD" id="cd09176">
    <property type="entry name" value="PLDc_unchar6"/>
    <property type="match status" value="1"/>
</dbReference>
<sequence length="606" mass="65943">MLEPANRAALTQELAPPRGFRLAQAVGTTFTLDLNAALAVPLAFSGFGADEDPDQPDDSDQPQDQRTSVIAALMSVAEKIDIFAQAGAIGARQTSELFELLGPMIHQVSPPRGMIFHPKAWLLEFENDNGERAYRLLCSSRNLTFDRTWDAMIRLDGAPATTPAAAEQAARRNAPLLGLLEHICADDMLMGTLPESRRRRVLGLGQRLQGVDWDLSRDVRELRFQAHGVPGLKTPDPELEGRESLIVSPFLTSEGVSRLARRSGRGEVHLVSRAESLEAVGSSALEGVSCWVLDPSTAEQEEDETGLSGLHAKILALSTGHRGRVLIGSANATGPGWDGNVELMVDVESTRPEFRPPELRESFQAMLVKYTPQQVEPDEDLQTDELEKLQRAALRLASVPVSVTVSGEGPFQVQVAAGEHTLPKGIARVSWHLLLDKSLGGEGLPVEPAVFEEVDLRRISPFIQVTAEDEAGRSATMILLAELHGDPPDRREAIIAARLADPARLLQLIMLLLELSSDGLETQLLAQEEDPAAGSSRWGAGGRQFPGLLEALLRALAAGPDGMAEVQRLLEFIRRSSEAANLPQDFLQLWDAAWQAHRMENLGEEL</sequence>
<dbReference type="Proteomes" id="UP000310458">
    <property type="component" value="Unassembled WGS sequence"/>
</dbReference>
<organism evidence="1 2">
    <name type="scientific">Nesterenkonia salmonea</name>
    <dbReference type="NCBI Taxonomy" id="1804987"/>
    <lineage>
        <taxon>Bacteria</taxon>
        <taxon>Bacillati</taxon>
        <taxon>Actinomycetota</taxon>
        <taxon>Actinomycetes</taxon>
        <taxon>Micrococcales</taxon>
        <taxon>Micrococcaceae</taxon>
        <taxon>Nesterenkonia</taxon>
    </lineage>
</organism>
<comment type="caution">
    <text evidence="1">The sequence shown here is derived from an EMBL/GenBank/DDBJ whole genome shotgun (WGS) entry which is preliminary data.</text>
</comment>